<dbReference type="PANTHER" id="PTHR23513:SF11">
    <property type="entry name" value="STAPHYLOFERRIN A TRANSPORTER"/>
    <property type="match status" value="1"/>
</dbReference>
<evidence type="ECO:0000256" key="5">
    <source>
        <dbReference type="ARBA" id="ARBA00022989"/>
    </source>
</evidence>
<keyword evidence="2" id="KW-0813">Transport</keyword>
<keyword evidence="5 7" id="KW-1133">Transmembrane helix</keyword>
<dbReference type="AlphaFoldDB" id="A0A5M6ISV2"/>
<dbReference type="Gene3D" id="1.20.1250.20">
    <property type="entry name" value="MFS general substrate transporter like domains"/>
    <property type="match status" value="1"/>
</dbReference>
<evidence type="ECO:0000256" key="2">
    <source>
        <dbReference type="ARBA" id="ARBA00022448"/>
    </source>
</evidence>
<dbReference type="PANTHER" id="PTHR23513">
    <property type="entry name" value="INTEGRAL MEMBRANE EFFLUX PROTEIN-RELATED"/>
    <property type="match status" value="1"/>
</dbReference>
<protein>
    <submittedName>
        <fullName evidence="8">MFS transporter</fullName>
    </submittedName>
</protein>
<feature type="transmembrane region" description="Helical" evidence="7">
    <location>
        <begin position="45"/>
        <end position="63"/>
    </location>
</feature>
<accession>A0A5M6ISV2</accession>
<dbReference type="Proteomes" id="UP000325255">
    <property type="component" value="Unassembled WGS sequence"/>
</dbReference>
<keyword evidence="6 7" id="KW-0472">Membrane</keyword>
<keyword evidence="3" id="KW-1003">Cell membrane</keyword>
<feature type="transmembrane region" description="Helical" evidence="7">
    <location>
        <begin position="12"/>
        <end position="33"/>
    </location>
</feature>
<evidence type="ECO:0000313" key="9">
    <source>
        <dbReference type="Proteomes" id="UP000325255"/>
    </source>
</evidence>
<gene>
    <name evidence="8" type="ORF">F1189_14770</name>
</gene>
<reference evidence="8 9" key="1">
    <citation type="submission" date="2019-09" db="EMBL/GenBank/DDBJ databases">
        <title>Genome sequence of Rhodovastum atsumiense, a diverse member of the Acetobacteraceae family of non-sulfur purple photosynthetic bacteria.</title>
        <authorList>
            <person name="Meyer T."/>
            <person name="Kyndt J."/>
        </authorList>
    </citation>
    <scope>NUCLEOTIDE SEQUENCE [LARGE SCALE GENOMIC DNA]</scope>
    <source>
        <strain evidence="8 9">DSM 21279</strain>
    </source>
</reference>
<dbReference type="GO" id="GO:0005886">
    <property type="term" value="C:plasma membrane"/>
    <property type="evidence" value="ECO:0007669"/>
    <property type="project" value="UniProtKB-SubCell"/>
</dbReference>
<dbReference type="EMBL" id="VWPK01000021">
    <property type="protein sequence ID" value="KAA5611396.1"/>
    <property type="molecule type" value="Genomic_DNA"/>
</dbReference>
<comment type="caution">
    <text evidence="8">The sequence shown here is derived from an EMBL/GenBank/DDBJ whole genome shotgun (WGS) entry which is preliminary data.</text>
</comment>
<comment type="subcellular location">
    <subcellularLocation>
        <location evidence="1">Cell membrane</location>
        <topology evidence="1">Multi-pass membrane protein</topology>
    </subcellularLocation>
</comment>
<evidence type="ECO:0000313" key="8">
    <source>
        <dbReference type="EMBL" id="KAA5611396.1"/>
    </source>
</evidence>
<evidence type="ECO:0000256" key="7">
    <source>
        <dbReference type="SAM" id="Phobius"/>
    </source>
</evidence>
<dbReference type="OrthoDB" id="7283966at2"/>
<name>A0A5M6ISV2_9PROT</name>
<feature type="transmembrane region" description="Helical" evidence="7">
    <location>
        <begin position="110"/>
        <end position="129"/>
    </location>
</feature>
<evidence type="ECO:0000256" key="4">
    <source>
        <dbReference type="ARBA" id="ARBA00022692"/>
    </source>
</evidence>
<keyword evidence="9" id="KW-1185">Reference proteome</keyword>
<dbReference type="SUPFAM" id="SSF103473">
    <property type="entry name" value="MFS general substrate transporter"/>
    <property type="match status" value="1"/>
</dbReference>
<dbReference type="InterPro" id="IPR036259">
    <property type="entry name" value="MFS_trans_sf"/>
</dbReference>
<keyword evidence="4 7" id="KW-0812">Transmembrane</keyword>
<dbReference type="InterPro" id="IPR010290">
    <property type="entry name" value="TM_effector"/>
</dbReference>
<evidence type="ECO:0000256" key="3">
    <source>
        <dbReference type="ARBA" id="ARBA00022475"/>
    </source>
</evidence>
<feature type="transmembrane region" description="Helical" evidence="7">
    <location>
        <begin position="173"/>
        <end position="199"/>
    </location>
</feature>
<feature type="transmembrane region" description="Helical" evidence="7">
    <location>
        <begin position="228"/>
        <end position="253"/>
    </location>
</feature>
<dbReference type="RefSeq" id="WP_150041590.1">
    <property type="nucleotide sequence ID" value="NZ_OW485601.1"/>
</dbReference>
<feature type="transmembrane region" description="Helical" evidence="7">
    <location>
        <begin position="84"/>
        <end position="104"/>
    </location>
</feature>
<sequence>MSYGLLWSNRNYRLLLSGSAVTNLGGGVAAVAMPWLATLLTRDPLMISAVAMARFLPWFLFALPAGVLTDRADRRLLIIRADCVRLALALCLVAMTLSLPTAMASGPDRSGLVIMLTAITFLLGTAAVVRGNAAQTLLPSIVGRNDLERANGQIWSAEQVIGGFVGPPLAGALIAAGIVVPFGFTAATLALTIGLIWFITLPARTPGAHKRFWPALREGFGWMRQNPAILRLAVMLGAINAVSAGGLTILVLYAQEVLDLRATGYSTLINKSCRGRLPIHGGFWHGARSVRF</sequence>
<proteinExistence type="predicted"/>
<organism evidence="8 9">
    <name type="scientific">Rhodovastum atsumiense</name>
    <dbReference type="NCBI Taxonomy" id="504468"/>
    <lineage>
        <taxon>Bacteria</taxon>
        <taxon>Pseudomonadati</taxon>
        <taxon>Pseudomonadota</taxon>
        <taxon>Alphaproteobacteria</taxon>
        <taxon>Acetobacterales</taxon>
        <taxon>Acetobacteraceae</taxon>
        <taxon>Rhodovastum</taxon>
    </lineage>
</organism>
<evidence type="ECO:0000256" key="6">
    <source>
        <dbReference type="ARBA" id="ARBA00023136"/>
    </source>
</evidence>
<dbReference type="Pfam" id="PF05977">
    <property type="entry name" value="MFS_3"/>
    <property type="match status" value="1"/>
</dbReference>
<dbReference type="CDD" id="cd06173">
    <property type="entry name" value="MFS_MefA_like"/>
    <property type="match status" value="1"/>
</dbReference>
<evidence type="ECO:0000256" key="1">
    <source>
        <dbReference type="ARBA" id="ARBA00004651"/>
    </source>
</evidence>